<comment type="caution">
    <text evidence="2">The sequence shown here is derived from an EMBL/GenBank/DDBJ whole genome shotgun (WGS) entry which is preliminary data.</text>
</comment>
<dbReference type="Proteomes" id="UP000673375">
    <property type="component" value="Unassembled WGS sequence"/>
</dbReference>
<evidence type="ECO:0000256" key="1">
    <source>
        <dbReference type="SAM" id="Phobius"/>
    </source>
</evidence>
<keyword evidence="3" id="KW-1185">Reference proteome</keyword>
<feature type="transmembrane region" description="Helical" evidence="1">
    <location>
        <begin position="12"/>
        <end position="32"/>
    </location>
</feature>
<protein>
    <submittedName>
        <fullName evidence="2">Uncharacterized protein</fullName>
    </submittedName>
</protein>
<dbReference type="EMBL" id="JAEDXU010000012">
    <property type="protein sequence ID" value="MBP1048043.1"/>
    <property type="molecule type" value="Genomic_DNA"/>
</dbReference>
<keyword evidence="1" id="KW-0472">Membrane</keyword>
<proteinExistence type="predicted"/>
<dbReference type="RefSeq" id="WP_209558821.1">
    <property type="nucleotide sequence ID" value="NZ_JAEDXU010000012.1"/>
</dbReference>
<name>A0ABS4CNG4_9ENTE</name>
<reference evidence="2 3" key="1">
    <citation type="submission" date="2020-12" db="EMBL/GenBank/DDBJ databases">
        <title>Vagococcus allomyrinae sp. nov. and Enterococcus lavae sp. nov., isolated from the larvae of Allomyrina dichotoma.</title>
        <authorList>
            <person name="Lee S.D."/>
        </authorList>
    </citation>
    <scope>NUCLEOTIDE SEQUENCE [LARGE SCALE GENOMIC DNA]</scope>
    <source>
        <strain evidence="2 3">BWM-S5</strain>
    </source>
</reference>
<sequence length="133" mass="15449">MKNIIKRISIIGASIVSVIVIIYLLSNVGLAYQSLYFPNQEKEFKVKIDERNIEPQISIYIKKNKQETFEIEVIDSDGKSIEPDYIGGDRFTSKDKFYYSYRIFTGKGKEYTVKIKNKTDSFVYSYVSVNNNN</sequence>
<accession>A0ABS4CNG4</accession>
<keyword evidence="1" id="KW-1133">Transmembrane helix</keyword>
<organism evidence="2 3">
    <name type="scientific">Enterococcus larvae</name>
    <dbReference type="NCBI Taxonomy" id="2794352"/>
    <lineage>
        <taxon>Bacteria</taxon>
        <taxon>Bacillati</taxon>
        <taxon>Bacillota</taxon>
        <taxon>Bacilli</taxon>
        <taxon>Lactobacillales</taxon>
        <taxon>Enterococcaceae</taxon>
        <taxon>Enterococcus</taxon>
    </lineage>
</organism>
<gene>
    <name evidence="2" type="ORF">I6N96_17260</name>
</gene>
<evidence type="ECO:0000313" key="2">
    <source>
        <dbReference type="EMBL" id="MBP1048043.1"/>
    </source>
</evidence>
<keyword evidence="1" id="KW-0812">Transmembrane</keyword>
<evidence type="ECO:0000313" key="3">
    <source>
        <dbReference type="Proteomes" id="UP000673375"/>
    </source>
</evidence>